<dbReference type="EMBL" id="FSQT01000002">
    <property type="protein sequence ID" value="SIN35509.1"/>
    <property type="molecule type" value="Genomic_DNA"/>
</dbReference>
<dbReference type="Pfam" id="PF02195">
    <property type="entry name" value="ParB_N"/>
    <property type="match status" value="1"/>
</dbReference>
<sequence length="291" mass="31885">MSRDAPVLANDEGTDRRERIDGEQAISEGPAMHVQKIPVALIRPEDGLGRKREPDGHRELRQSIEQFGVLTPVTVRVAPDGSGDYLLIKGQGRTLACRLLGIDQIPAIVVDDDFAENEKVQQFLVENVARLRMRPIDRALLITRARQNGEETAAVAKRFGVSAATVRRLEVQLDGASNREVTALKQGNVNLTLHATITRYVEAAERADVVAALAPYSLRAKETAALFEALGWRDLVELGSAHRIQRLKLLVWACDTLSNLPPGSIHERLSHLAALLPIDFGGGPRTRAVAQ</sequence>
<evidence type="ECO:0000313" key="5">
    <source>
        <dbReference type="Proteomes" id="UP000185124"/>
    </source>
</evidence>
<dbReference type="NCBIfam" id="TIGR00180">
    <property type="entry name" value="parB_part"/>
    <property type="match status" value="1"/>
</dbReference>
<dbReference type="InterPro" id="IPR050336">
    <property type="entry name" value="Chromosome_partition/occlusion"/>
</dbReference>
<dbReference type="InterPro" id="IPR003115">
    <property type="entry name" value="ParB_N"/>
</dbReference>
<dbReference type="Gene3D" id="1.10.10.730">
    <property type="entry name" value="KorB DNA-binding domain"/>
    <property type="match status" value="1"/>
</dbReference>
<feature type="compositionally biased region" description="Basic and acidic residues" evidence="2">
    <location>
        <begin position="13"/>
        <end position="22"/>
    </location>
</feature>
<dbReference type="SMART" id="SM00470">
    <property type="entry name" value="ParB"/>
    <property type="match status" value="1"/>
</dbReference>
<dbReference type="InterPro" id="IPR042075">
    <property type="entry name" value="KorB_DNA-db"/>
</dbReference>
<evidence type="ECO:0000256" key="2">
    <source>
        <dbReference type="SAM" id="MobiDB-lite"/>
    </source>
</evidence>
<evidence type="ECO:0000256" key="1">
    <source>
        <dbReference type="ARBA" id="ARBA00006295"/>
    </source>
</evidence>
<dbReference type="PANTHER" id="PTHR33375">
    <property type="entry name" value="CHROMOSOME-PARTITIONING PROTEIN PARB-RELATED"/>
    <property type="match status" value="1"/>
</dbReference>
<dbReference type="Gene3D" id="3.90.1530.10">
    <property type="entry name" value="Conserved hypothetical protein from pyrococcus furiosus pfu- 392566-001, ParB domain"/>
    <property type="match status" value="1"/>
</dbReference>
<feature type="region of interest" description="Disordered" evidence="2">
    <location>
        <begin position="1"/>
        <end position="29"/>
    </location>
</feature>
<protein>
    <submittedName>
        <fullName evidence="4">ParB/RepB/Spo0J family partition protein</fullName>
    </submittedName>
</protein>
<dbReference type="STRING" id="709881.SAMN04489832_5817"/>
<dbReference type="SUPFAM" id="SSF109709">
    <property type="entry name" value="KorB DNA-binding domain-like"/>
    <property type="match status" value="1"/>
</dbReference>
<feature type="domain" description="ParB-like N-terminal" evidence="3">
    <location>
        <begin position="35"/>
        <end position="128"/>
    </location>
</feature>
<dbReference type="PANTHER" id="PTHR33375:SF1">
    <property type="entry name" value="CHROMOSOME-PARTITIONING PROTEIN PARB-RELATED"/>
    <property type="match status" value="1"/>
</dbReference>
<dbReference type="InterPro" id="IPR036086">
    <property type="entry name" value="ParB/Sulfiredoxin_sf"/>
</dbReference>
<reference evidence="5" key="1">
    <citation type="submission" date="2016-12" db="EMBL/GenBank/DDBJ databases">
        <authorList>
            <person name="Varghese N."/>
            <person name="Submissions S."/>
        </authorList>
    </citation>
    <scope>NUCLEOTIDE SEQUENCE [LARGE SCALE GENOMIC DNA]</scope>
    <source>
        <strain evidence="5">DSM 45599</strain>
    </source>
</reference>
<evidence type="ECO:0000259" key="3">
    <source>
        <dbReference type="SMART" id="SM00470"/>
    </source>
</evidence>
<organism evidence="4 5">
    <name type="scientific">Micromonospora cremea</name>
    <dbReference type="NCBI Taxonomy" id="709881"/>
    <lineage>
        <taxon>Bacteria</taxon>
        <taxon>Bacillati</taxon>
        <taxon>Actinomycetota</taxon>
        <taxon>Actinomycetes</taxon>
        <taxon>Micromonosporales</taxon>
        <taxon>Micromonosporaceae</taxon>
        <taxon>Micromonospora</taxon>
    </lineage>
</organism>
<dbReference type="InterPro" id="IPR004437">
    <property type="entry name" value="ParB/RepB/Spo0J"/>
</dbReference>
<gene>
    <name evidence="4" type="ORF">SAMN04489832_5817</name>
</gene>
<comment type="similarity">
    <text evidence="1">Belongs to the ParB family.</text>
</comment>
<name>A0A1N6ANB0_9ACTN</name>
<dbReference type="GO" id="GO:0007059">
    <property type="term" value="P:chromosome segregation"/>
    <property type="evidence" value="ECO:0007669"/>
    <property type="project" value="TreeGrafter"/>
</dbReference>
<proteinExistence type="inferred from homology"/>
<dbReference type="AlphaFoldDB" id="A0A1N6ANB0"/>
<dbReference type="GO" id="GO:0003677">
    <property type="term" value="F:DNA binding"/>
    <property type="evidence" value="ECO:0007669"/>
    <property type="project" value="InterPro"/>
</dbReference>
<keyword evidence="5" id="KW-1185">Reference proteome</keyword>
<dbReference type="GO" id="GO:0005694">
    <property type="term" value="C:chromosome"/>
    <property type="evidence" value="ECO:0007669"/>
    <property type="project" value="TreeGrafter"/>
</dbReference>
<evidence type="ECO:0000313" key="4">
    <source>
        <dbReference type="EMBL" id="SIN35509.1"/>
    </source>
</evidence>
<dbReference type="SUPFAM" id="SSF110849">
    <property type="entry name" value="ParB/Sulfiredoxin"/>
    <property type="match status" value="1"/>
</dbReference>
<dbReference type="Proteomes" id="UP000185124">
    <property type="component" value="Unassembled WGS sequence"/>
</dbReference>
<accession>A0A1N6ANB0</accession>